<feature type="compositionally biased region" description="Polar residues" evidence="1">
    <location>
        <begin position="25"/>
        <end position="40"/>
    </location>
</feature>
<feature type="region of interest" description="Disordered" evidence="1">
    <location>
        <begin position="79"/>
        <end position="105"/>
    </location>
</feature>
<sequence>MQRFRESFSRRPKDQQDSSPKDSTKNSPSSPGSTKTIFGSTDGGETSGASAFPFAKPSLNLLVPPTSMDQFDAGTRLICKDSDSNNNSNNGSKDNSAAATPESDDSLAPLMNRVEASLAVATDPASLLNSPSKSGRSRSFDSAAAAAVRAEAASKANSRRTYHRAFIFLELPKWRMLVRKTATSSSSSLIHERDCFHCQHAYELAKRAAVSPPISSANSASSDGEESDNESTSPRVRTSSTGEPEDEDATSECIEGLPTVILSLAPEVEKPTEEEDSGLTFISLEVPIRTKSGRSASVDSSYLQVPQQPEIGICELPPVKAQRSRSIDVALPVGPDGPYIVVPTEKEQPIITQ</sequence>
<dbReference type="Proteomes" id="UP000015104">
    <property type="component" value="Unassembled WGS sequence"/>
</dbReference>
<dbReference type="EnsemblMetazoa" id="tetur40g00320.1">
    <property type="protein sequence ID" value="tetur40g00320.1"/>
    <property type="gene ID" value="tetur40g00320"/>
</dbReference>
<reference evidence="3" key="1">
    <citation type="submission" date="2011-08" db="EMBL/GenBank/DDBJ databases">
        <authorList>
            <person name="Rombauts S."/>
        </authorList>
    </citation>
    <scope>NUCLEOTIDE SEQUENCE</scope>
    <source>
        <strain evidence="3">London</strain>
    </source>
</reference>
<dbReference type="EMBL" id="CAEY01001161">
    <property type="status" value="NOT_ANNOTATED_CDS"/>
    <property type="molecule type" value="Genomic_DNA"/>
</dbReference>
<feature type="compositionally biased region" description="Basic and acidic residues" evidence="1">
    <location>
        <begin position="1"/>
        <end position="24"/>
    </location>
</feature>
<evidence type="ECO:0000256" key="1">
    <source>
        <dbReference type="SAM" id="MobiDB-lite"/>
    </source>
</evidence>
<feature type="region of interest" description="Disordered" evidence="1">
    <location>
        <begin position="212"/>
        <end position="252"/>
    </location>
</feature>
<feature type="region of interest" description="Disordered" evidence="1">
    <location>
        <begin position="1"/>
        <end position="52"/>
    </location>
</feature>
<feature type="compositionally biased region" description="Low complexity" evidence="1">
    <location>
        <begin position="212"/>
        <end position="222"/>
    </location>
</feature>
<evidence type="ECO:0000313" key="2">
    <source>
        <dbReference type="EnsemblMetazoa" id="tetur40g00320.1"/>
    </source>
</evidence>
<feature type="compositionally biased region" description="Low complexity" evidence="1">
    <location>
        <begin position="84"/>
        <end position="96"/>
    </location>
</feature>
<reference evidence="2" key="2">
    <citation type="submission" date="2015-06" db="UniProtKB">
        <authorList>
            <consortium name="EnsemblMetazoa"/>
        </authorList>
    </citation>
    <scope>IDENTIFICATION</scope>
</reference>
<organism evidence="2 3">
    <name type="scientific">Tetranychus urticae</name>
    <name type="common">Two-spotted spider mite</name>
    <dbReference type="NCBI Taxonomy" id="32264"/>
    <lineage>
        <taxon>Eukaryota</taxon>
        <taxon>Metazoa</taxon>
        <taxon>Ecdysozoa</taxon>
        <taxon>Arthropoda</taxon>
        <taxon>Chelicerata</taxon>
        <taxon>Arachnida</taxon>
        <taxon>Acari</taxon>
        <taxon>Acariformes</taxon>
        <taxon>Trombidiformes</taxon>
        <taxon>Prostigmata</taxon>
        <taxon>Eleutherengona</taxon>
        <taxon>Raphignathae</taxon>
        <taxon>Tetranychoidea</taxon>
        <taxon>Tetranychidae</taxon>
        <taxon>Tetranychus</taxon>
    </lineage>
</organism>
<name>T1L4S2_TETUR</name>
<accession>T1L4S2</accession>
<keyword evidence="3" id="KW-1185">Reference proteome</keyword>
<evidence type="ECO:0008006" key="4">
    <source>
        <dbReference type="Google" id="ProtNLM"/>
    </source>
</evidence>
<evidence type="ECO:0000313" key="3">
    <source>
        <dbReference type="Proteomes" id="UP000015104"/>
    </source>
</evidence>
<dbReference type="HOGENOM" id="CLU_786035_0_0_1"/>
<proteinExistence type="predicted"/>
<protein>
    <recommendedName>
        <fullName evidence="4">Eye-specific diacylglycerol kinase</fullName>
    </recommendedName>
</protein>
<dbReference type="AlphaFoldDB" id="T1L4S2"/>